<protein>
    <recommendedName>
        <fullName evidence="6">G2 and S phase-expressed protein 1 N-terminal domain-containing protein</fullName>
    </recommendedName>
</protein>
<dbReference type="InterPro" id="IPR032768">
    <property type="entry name" value="GTSE1_N"/>
</dbReference>
<sequence length="613" mass="66293">MLVDLSENSNVTTPRRTPHRKCKTPRSSKEDCGKINTVIKEKRTTEKHNILASLENIVSPSSINCNSKAIQQEPKETQKTNDTNTSLESNDCALLDQEKFDFDLSLSLETGSHGAGNGPEKQSDDEDDEVFIGAVTFKEKCIAKLIETESGVTAKVSPLTTTEMMLVQQEANTVASIIKAKGTPLKGSRPSVYSKNDPNSSDLSNLHGLKRKLDLGSDLPSHKTTELISDENICSTSVVSARKQKISTPKPFCSDNRKIGESKLKPLQRAASMRLPRSRVPGFITKNSDPTKVTSGIQSLCVQTHHSSADKSMASHYQETACDQGTVSSTCSAMPGQKRYTQLQRKGSIRGLTPPSSFSGGEKEETSFSGHPINISSLKKTSKLKAPMTQPDVIKSGRLKTLHANSGKTPNGCLPRGPLKATEPIRSLVPINSLVSHKGGQSFTPRPTASSHLTPPRGVTGTQTHSRRSVPSSKVQDNYCQSARSGQTWTAEIPKTRTVLTPRKSRLNSVSTDENTPVSVKAKRSSFLPTLSRSSSFNSTRSIRTSASSTGSSVDSPMSSDVSMNNSRCSNNSDISRKNAVTSSATRRSLPSPTMHLSSRLKPLKIAARACKK</sequence>
<name>A0AAD9JDU3_9ANNE</name>
<feature type="compositionally biased region" description="Low complexity" evidence="5">
    <location>
        <begin position="525"/>
        <end position="567"/>
    </location>
</feature>
<evidence type="ECO:0000256" key="2">
    <source>
        <dbReference type="ARBA" id="ARBA00022490"/>
    </source>
</evidence>
<feature type="domain" description="G2 and S phase-expressed protein 1 N-terminal" evidence="6">
    <location>
        <begin position="93"/>
        <end position="181"/>
    </location>
</feature>
<dbReference type="Proteomes" id="UP001208570">
    <property type="component" value="Unassembled WGS sequence"/>
</dbReference>
<evidence type="ECO:0000259" key="6">
    <source>
        <dbReference type="Pfam" id="PF15259"/>
    </source>
</evidence>
<feature type="region of interest" description="Disordered" evidence="5">
    <location>
        <begin position="1"/>
        <end position="30"/>
    </location>
</feature>
<evidence type="ECO:0000256" key="1">
    <source>
        <dbReference type="ARBA" id="ARBA00004245"/>
    </source>
</evidence>
<evidence type="ECO:0000313" key="7">
    <source>
        <dbReference type="EMBL" id="KAK2151309.1"/>
    </source>
</evidence>
<organism evidence="7 8">
    <name type="scientific">Paralvinella palmiformis</name>
    <dbReference type="NCBI Taxonomy" id="53620"/>
    <lineage>
        <taxon>Eukaryota</taxon>
        <taxon>Metazoa</taxon>
        <taxon>Spiralia</taxon>
        <taxon>Lophotrochozoa</taxon>
        <taxon>Annelida</taxon>
        <taxon>Polychaeta</taxon>
        <taxon>Sedentaria</taxon>
        <taxon>Canalipalpata</taxon>
        <taxon>Terebellida</taxon>
        <taxon>Terebelliformia</taxon>
        <taxon>Alvinellidae</taxon>
        <taxon>Paralvinella</taxon>
    </lineage>
</organism>
<feature type="region of interest" description="Disordered" evidence="5">
    <location>
        <begin position="184"/>
        <end position="205"/>
    </location>
</feature>
<comment type="subcellular location">
    <subcellularLocation>
        <location evidence="1">Cytoplasm</location>
        <location evidence="1">Cytoskeleton</location>
    </subcellularLocation>
</comment>
<dbReference type="EMBL" id="JAODUP010000367">
    <property type="protein sequence ID" value="KAK2151309.1"/>
    <property type="molecule type" value="Genomic_DNA"/>
</dbReference>
<gene>
    <name evidence="7" type="ORF">LSH36_367g00010</name>
</gene>
<feature type="region of interest" description="Disordered" evidence="5">
    <location>
        <begin position="65"/>
        <end position="87"/>
    </location>
</feature>
<evidence type="ECO:0000256" key="3">
    <source>
        <dbReference type="ARBA" id="ARBA00022553"/>
    </source>
</evidence>
<keyword evidence="8" id="KW-1185">Reference proteome</keyword>
<feature type="compositionally biased region" description="Basic residues" evidence="5">
    <location>
        <begin position="16"/>
        <end position="26"/>
    </location>
</feature>
<feature type="region of interest" description="Disordered" evidence="5">
    <location>
        <begin position="436"/>
        <end position="597"/>
    </location>
</feature>
<evidence type="ECO:0000256" key="4">
    <source>
        <dbReference type="ARBA" id="ARBA00023212"/>
    </source>
</evidence>
<feature type="compositionally biased region" description="Polar residues" evidence="5">
    <location>
        <begin position="507"/>
        <end position="518"/>
    </location>
</feature>
<keyword evidence="2" id="KW-0963">Cytoplasm</keyword>
<evidence type="ECO:0000313" key="8">
    <source>
        <dbReference type="Proteomes" id="UP001208570"/>
    </source>
</evidence>
<feature type="compositionally biased region" description="Polar residues" evidence="5">
    <location>
        <begin position="1"/>
        <end position="15"/>
    </location>
</feature>
<dbReference type="GO" id="GO:0015630">
    <property type="term" value="C:microtubule cytoskeleton"/>
    <property type="evidence" value="ECO:0007669"/>
    <property type="project" value="TreeGrafter"/>
</dbReference>
<dbReference type="Pfam" id="PF15259">
    <property type="entry name" value="GTSE1_N"/>
    <property type="match status" value="1"/>
</dbReference>
<dbReference type="PANTHER" id="PTHR21584">
    <property type="entry name" value="DIFFERENTIAL DISPLAY AND ACTIVATED BY P53 DDA3 /G2 S PHASE EXPRESSED 1"/>
    <property type="match status" value="1"/>
</dbReference>
<feature type="compositionally biased region" description="Polar residues" evidence="5">
    <location>
        <begin position="460"/>
        <end position="490"/>
    </location>
</feature>
<dbReference type="InterPro" id="IPR026657">
    <property type="entry name" value="DDA3/GTSE-1"/>
</dbReference>
<dbReference type="AlphaFoldDB" id="A0AAD9JDU3"/>
<feature type="region of interest" description="Disordered" evidence="5">
    <location>
        <begin position="325"/>
        <end position="374"/>
    </location>
</feature>
<feature type="compositionally biased region" description="Polar residues" evidence="5">
    <location>
        <begin position="191"/>
        <end position="204"/>
    </location>
</feature>
<feature type="compositionally biased region" description="Polar residues" evidence="5">
    <location>
        <begin position="436"/>
        <end position="453"/>
    </location>
</feature>
<keyword evidence="3" id="KW-0597">Phosphoprotein</keyword>
<dbReference type="PANTHER" id="PTHR21584:SF9">
    <property type="entry name" value="G2 AND S PHASE-EXPRESSED PROTEIN 1 N-TERMINAL DOMAIN-CONTAINING PROTEIN"/>
    <property type="match status" value="1"/>
</dbReference>
<dbReference type="GO" id="GO:0008017">
    <property type="term" value="F:microtubule binding"/>
    <property type="evidence" value="ECO:0007669"/>
    <property type="project" value="TreeGrafter"/>
</dbReference>
<comment type="caution">
    <text evidence="7">The sequence shown here is derived from an EMBL/GenBank/DDBJ whole genome shotgun (WGS) entry which is preliminary data.</text>
</comment>
<evidence type="ECO:0000256" key="5">
    <source>
        <dbReference type="SAM" id="MobiDB-lite"/>
    </source>
</evidence>
<reference evidence="7" key="1">
    <citation type="journal article" date="2023" name="Mol. Biol. Evol.">
        <title>Third-Generation Sequencing Reveals the Adaptive Role of the Epigenome in Three Deep-Sea Polychaetes.</title>
        <authorList>
            <person name="Perez M."/>
            <person name="Aroh O."/>
            <person name="Sun Y."/>
            <person name="Lan Y."/>
            <person name="Juniper S.K."/>
            <person name="Young C.R."/>
            <person name="Angers B."/>
            <person name="Qian P.Y."/>
        </authorList>
    </citation>
    <scope>NUCLEOTIDE SEQUENCE</scope>
    <source>
        <strain evidence="7">P08H-3</strain>
    </source>
</reference>
<accession>A0AAD9JDU3</accession>
<keyword evidence="4" id="KW-0206">Cytoskeleton</keyword>
<feature type="compositionally biased region" description="Polar residues" evidence="5">
    <location>
        <begin position="568"/>
        <end position="597"/>
    </location>
</feature>
<proteinExistence type="predicted"/>